<evidence type="ECO:0000313" key="4">
    <source>
        <dbReference type="Proteomes" id="UP000240505"/>
    </source>
</evidence>
<gene>
    <name evidence="3" type="ORF">C9I28_14040</name>
</gene>
<feature type="transmembrane region" description="Helical" evidence="2">
    <location>
        <begin position="12"/>
        <end position="29"/>
    </location>
</feature>
<reference evidence="3 4" key="1">
    <citation type="submission" date="2018-03" db="EMBL/GenBank/DDBJ databases">
        <title>Massilia armeniaca sp. nov., isolated from desert soil.</title>
        <authorList>
            <person name="Huang H."/>
            <person name="Ren M."/>
        </authorList>
    </citation>
    <scope>NUCLEOTIDE SEQUENCE [LARGE SCALE GENOMIC DNA]</scope>
    <source>
        <strain evidence="3 4">ZMN-3</strain>
    </source>
</reference>
<keyword evidence="4" id="KW-1185">Reference proteome</keyword>
<dbReference type="AlphaFoldDB" id="A0A2R4CAR0"/>
<sequence>MSTQRQRGASLFEFAVCAIVFAILTGLLLERILRYRAEAEREGVVHQIENMRSALLSRVLAAEVGGNKDELRALVGSNPVALLRHAPIGYEGEIDSVDTAELTPGSWYFDRKQQKLVYVFTRNKSFRAGTVERWGFRVEFIRLPTNNAKPPGTQPHSAGVVLNQVDG</sequence>
<evidence type="ECO:0000313" key="3">
    <source>
        <dbReference type="EMBL" id="AVR96681.1"/>
    </source>
</evidence>
<keyword evidence="2" id="KW-0812">Transmembrane</keyword>
<evidence type="ECO:0000256" key="2">
    <source>
        <dbReference type="SAM" id="Phobius"/>
    </source>
</evidence>
<accession>A0A2R4CAR0</accession>
<dbReference type="OrthoDB" id="5405523at2"/>
<dbReference type="Proteomes" id="UP000240505">
    <property type="component" value="Chromosome"/>
</dbReference>
<evidence type="ECO:0000256" key="1">
    <source>
        <dbReference type="SAM" id="MobiDB-lite"/>
    </source>
</evidence>
<feature type="region of interest" description="Disordered" evidence="1">
    <location>
        <begin position="147"/>
        <end position="167"/>
    </location>
</feature>
<keyword evidence="2" id="KW-0472">Membrane</keyword>
<dbReference type="KEGG" id="masz:C9I28_14040"/>
<protein>
    <submittedName>
        <fullName evidence="3">Prepilin-type cleavage/methylation domain-containing protein</fullName>
    </submittedName>
</protein>
<dbReference type="EMBL" id="CP028324">
    <property type="protein sequence ID" value="AVR96681.1"/>
    <property type="molecule type" value="Genomic_DNA"/>
</dbReference>
<keyword evidence="2" id="KW-1133">Transmembrane helix</keyword>
<dbReference type="RefSeq" id="WP_107142029.1">
    <property type="nucleotide sequence ID" value="NZ_CP028324.1"/>
</dbReference>
<name>A0A2R4CAR0_9BURK</name>
<organism evidence="3 4">
    <name type="scientific">Pseudoduganella armeniaca</name>
    <dbReference type="NCBI Taxonomy" id="2072590"/>
    <lineage>
        <taxon>Bacteria</taxon>
        <taxon>Pseudomonadati</taxon>
        <taxon>Pseudomonadota</taxon>
        <taxon>Betaproteobacteria</taxon>
        <taxon>Burkholderiales</taxon>
        <taxon>Oxalobacteraceae</taxon>
        <taxon>Telluria group</taxon>
        <taxon>Pseudoduganella</taxon>
    </lineage>
</organism>
<proteinExistence type="predicted"/>